<organism evidence="1 2">
    <name type="scientific">Brassica rapa subsp. trilocularis</name>
    <dbReference type="NCBI Taxonomy" id="1813537"/>
    <lineage>
        <taxon>Eukaryota</taxon>
        <taxon>Viridiplantae</taxon>
        <taxon>Streptophyta</taxon>
        <taxon>Embryophyta</taxon>
        <taxon>Tracheophyta</taxon>
        <taxon>Spermatophyta</taxon>
        <taxon>Magnoliopsida</taxon>
        <taxon>eudicotyledons</taxon>
        <taxon>Gunneridae</taxon>
        <taxon>Pentapetalae</taxon>
        <taxon>rosids</taxon>
        <taxon>malvids</taxon>
        <taxon>Brassicales</taxon>
        <taxon>Brassicaceae</taxon>
        <taxon>Brassiceae</taxon>
        <taxon>Brassica</taxon>
    </lineage>
</organism>
<evidence type="ECO:0000313" key="1">
    <source>
        <dbReference type="EMBL" id="KAG5402146.1"/>
    </source>
</evidence>
<name>A0ABQ7MWB7_BRACM</name>
<comment type="caution">
    <text evidence="1">The sequence shown here is derived from an EMBL/GenBank/DDBJ whole genome shotgun (WGS) entry which is preliminary data.</text>
</comment>
<dbReference type="EMBL" id="JADBGQ010000004">
    <property type="protein sequence ID" value="KAG5402146.1"/>
    <property type="molecule type" value="Genomic_DNA"/>
</dbReference>
<reference evidence="1 2" key="1">
    <citation type="submission" date="2021-03" db="EMBL/GenBank/DDBJ databases">
        <authorList>
            <person name="King G.J."/>
            <person name="Bancroft I."/>
            <person name="Baten A."/>
            <person name="Bloomfield J."/>
            <person name="Borpatragohain P."/>
            <person name="He Z."/>
            <person name="Irish N."/>
            <person name="Irwin J."/>
            <person name="Liu K."/>
            <person name="Mauleon R.P."/>
            <person name="Moore J."/>
            <person name="Morris R."/>
            <person name="Ostergaard L."/>
            <person name="Wang B."/>
            <person name="Wells R."/>
        </authorList>
    </citation>
    <scope>NUCLEOTIDE SEQUENCE [LARGE SCALE GENOMIC DNA]</scope>
    <source>
        <strain evidence="1">R-o-18</strain>
        <tissue evidence="1">Leaf</tissue>
    </source>
</reference>
<protein>
    <submittedName>
        <fullName evidence="1">Uncharacterized protein</fullName>
    </submittedName>
</protein>
<proteinExistence type="predicted"/>
<evidence type="ECO:0000313" key="2">
    <source>
        <dbReference type="Proteomes" id="UP000823674"/>
    </source>
</evidence>
<sequence length="134" mass="14697">MGEEKYSGLIAGQKFTGRTEIRPMDREARGGLLHGFRMWCQLSSKMSVYRSSRSGGVLHVSWTCSQTFGARGAAAHASGAMRSDTRATTNLNLIGWPVGLSFPTFGVGRPSVVFLFDCWSVGRPMLMTIRECSK</sequence>
<feature type="non-terminal residue" evidence="1">
    <location>
        <position position="134"/>
    </location>
</feature>
<keyword evidence="2" id="KW-1185">Reference proteome</keyword>
<dbReference type="Proteomes" id="UP000823674">
    <property type="component" value="Chromosome A04"/>
</dbReference>
<accession>A0ABQ7MWB7</accession>
<gene>
    <name evidence="1" type="primary">A04g507830.1_BraROA</name>
    <name evidence="1" type="ORF">IGI04_016753</name>
</gene>